<dbReference type="GO" id="GO:0071897">
    <property type="term" value="P:DNA biosynthetic process"/>
    <property type="evidence" value="ECO:0007669"/>
    <property type="project" value="UniProtKB-ARBA"/>
</dbReference>
<proteinExistence type="predicted"/>
<evidence type="ECO:0000313" key="2">
    <source>
        <dbReference type="Proteomes" id="UP000504618"/>
    </source>
</evidence>
<dbReference type="InterPro" id="IPR005312">
    <property type="entry name" value="DUF1759"/>
</dbReference>
<evidence type="ECO:0000313" key="3">
    <source>
        <dbReference type="RefSeq" id="XP_024885642.1"/>
    </source>
</evidence>
<dbReference type="InterPro" id="IPR008042">
    <property type="entry name" value="Retrotrans_Pao"/>
</dbReference>
<dbReference type="InterPro" id="IPR043502">
    <property type="entry name" value="DNA/RNA_pol_sf"/>
</dbReference>
<feature type="region of interest" description="Disordered" evidence="1">
    <location>
        <begin position="237"/>
        <end position="261"/>
    </location>
</feature>
<feature type="compositionally biased region" description="Polar residues" evidence="1">
    <location>
        <begin position="237"/>
        <end position="249"/>
    </location>
</feature>
<organism evidence="2 3">
    <name type="scientific">Temnothorax curvispinosus</name>
    <dbReference type="NCBI Taxonomy" id="300111"/>
    <lineage>
        <taxon>Eukaryota</taxon>
        <taxon>Metazoa</taxon>
        <taxon>Ecdysozoa</taxon>
        <taxon>Arthropoda</taxon>
        <taxon>Hexapoda</taxon>
        <taxon>Insecta</taxon>
        <taxon>Pterygota</taxon>
        <taxon>Neoptera</taxon>
        <taxon>Endopterygota</taxon>
        <taxon>Hymenoptera</taxon>
        <taxon>Apocrita</taxon>
        <taxon>Aculeata</taxon>
        <taxon>Formicoidea</taxon>
        <taxon>Formicidae</taxon>
        <taxon>Myrmicinae</taxon>
        <taxon>Temnothorax</taxon>
    </lineage>
</organism>
<dbReference type="Pfam" id="PF05380">
    <property type="entry name" value="Peptidase_A17"/>
    <property type="match status" value="1"/>
</dbReference>
<dbReference type="AlphaFoldDB" id="A0A6J1QT50"/>
<dbReference type="PANTHER" id="PTHR47331">
    <property type="entry name" value="PHD-TYPE DOMAIN-CONTAINING PROTEIN"/>
    <property type="match status" value="1"/>
</dbReference>
<evidence type="ECO:0000256" key="1">
    <source>
        <dbReference type="SAM" id="MobiDB-lite"/>
    </source>
</evidence>
<dbReference type="Pfam" id="PF03564">
    <property type="entry name" value="DUF1759"/>
    <property type="match status" value="1"/>
</dbReference>
<accession>A0A6J1QT50</accession>
<dbReference type="SUPFAM" id="SSF56672">
    <property type="entry name" value="DNA/RNA polymerases"/>
    <property type="match status" value="1"/>
</dbReference>
<sequence length="913" mass="102654">MSLDQSSMLSGQHELFGRISRAVENLRKMGQANITLSTVEHRIRILDDLWAKFESQHDLIRACYKDLYAETYCRVYWNGFTVLPVLRVNSETHPKSVIGEQSSISKVEQLHYLRSCLKGPAENVIKSLTITGENYDRVWELLCQHYENKRELIRSNFATFTAVAKMKAATGDELSRVQNAVTSAVAMRKRVSGVELFDPRTRLEWESSSGDSFEPPTHATLMTFINKRILTLNAANPKTTKPASEQSRSAKTHVAKRSEPSQCPLCKGKHSLMGCPDFKAKVASERKTVVETNKLWFNCLGNHQVAGEVQVNPELLHVQRAAPLDVARRGSEVSIVSESLVQRLRLPRSRTRVSIFGIGGSQSGSTRGKVSLTIKSKTTGATLTAVAFVLPRLSLYQGAANKCRTSWPHLRGLPLADPRFAANDPVELLLGAEVCLTILEDGLRRGEPQTPIAQKTILGWILSGGCGATLHCHHSSLQCTADHDLAELVRRFWEQESEPPASVTLTPEEEECEQHFVRTHERTPAGRYVVRLPFASTPKHLAETRKPAERLLTAMERNRSTVRRGVCYLPHHSVLKEASTTTKLRVVFNGSQRTSSGDSLNDHLFAGANLLPALADVLLRWRRHRYVMITDIEKMYRQIIFHPEDRDHQRILWRSAVEQLVRVLRLTTVTYGLTCSLWVAICTLLQLAKDEGTRFPRGAIALEDDRYVDDVVTGEDTIDDAVAVQTELRELCTAGGFPLRKWAANSEDVLVDIPQEHRLKRALHVWETDGHSTLGLRWHPTEDEFSFAIHSRTITVFTKRRVLSETARLFDPLGWLTPVVIRAKILIQSTWLKGLDWDAPLPSADAQQWGSFLEELPRLELVRVTRWLDSGADSRVEIHGFADASERGYAAAVYLRVMRNGSATLHLLMAKSK</sequence>
<dbReference type="Proteomes" id="UP000504618">
    <property type="component" value="Unplaced"/>
</dbReference>
<dbReference type="PANTHER" id="PTHR47331:SF1">
    <property type="entry name" value="GAG-LIKE PROTEIN"/>
    <property type="match status" value="1"/>
</dbReference>
<dbReference type="OrthoDB" id="7994850at2759"/>
<gene>
    <name evidence="3" type="primary">LOC112463454</name>
</gene>
<dbReference type="GeneID" id="112463454"/>
<feature type="non-terminal residue" evidence="3">
    <location>
        <position position="913"/>
    </location>
</feature>
<protein>
    <submittedName>
        <fullName evidence="3">Uncharacterized protein LOC112463454</fullName>
    </submittedName>
</protein>
<name>A0A6J1QT50_9HYME</name>
<dbReference type="RefSeq" id="XP_024885642.1">
    <property type="nucleotide sequence ID" value="XM_025029874.1"/>
</dbReference>
<keyword evidence="2" id="KW-1185">Reference proteome</keyword>
<reference evidence="3" key="1">
    <citation type="submission" date="2025-08" db="UniProtKB">
        <authorList>
            <consortium name="RefSeq"/>
        </authorList>
    </citation>
    <scope>IDENTIFICATION</scope>
    <source>
        <tissue evidence="3">Whole body</tissue>
    </source>
</reference>